<keyword evidence="5" id="KW-1185">Reference proteome</keyword>
<feature type="region of interest" description="Disordered" evidence="1">
    <location>
        <begin position="138"/>
        <end position="276"/>
    </location>
</feature>
<evidence type="ECO:0000256" key="1">
    <source>
        <dbReference type="SAM" id="MobiDB-lite"/>
    </source>
</evidence>
<feature type="compositionally biased region" description="Pro residues" evidence="1">
    <location>
        <begin position="170"/>
        <end position="180"/>
    </location>
</feature>
<dbReference type="Gene3D" id="2.30.30.40">
    <property type="entry name" value="SH3 Domains"/>
    <property type="match status" value="1"/>
</dbReference>
<dbReference type="InterPro" id="IPR052354">
    <property type="entry name" value="Cell_Wall_Dynamics_Protein"/>
</dbReference>
<proteinExistence type="predicted"/>
<feature type="signal peptide" evidence="2">
    <location>
        <begin position="1"/>
        <end position="33"/>
    </location>
</feature>
<reference evidence="4 5" key="1">
    <citation type="submission" date="2016-11" db="EMBL/GenBank/DDBJ databases">
        <authorList>
            <person name="Jaros S."/>
            <person name="Januszkiewicz K."/>
            <person name="Wedrychowicz H."/>
        </authorList>
    </citation>
    <scope>NUCLEOTIDE SEQUENCE [LARGE SCALE GENOMIC DNA]</scope>
    <source>
        <strain evidence="4 5">DSM 19436</strain>
    </source>
</reference>
<dbReference type="STRING" id="1122133.SAMN02745157_1783"/>
<feature type="compositionally biased region" description="Pro residues" evidence="1">
    <location>
        <begin position="138"/>
        <end position="150"/>
    </location>
</feature>
<evidence type="ECO:0000313" key="4">
    <source>
        <dbReference type="EMBL" id="SHF15949.1"/>
    </source>
</evidence>
<evidence type="ECO:0000256" key="2">
    <source>
        <dbReference type="SAM" id="SignalP"/>
    </source>
</evidence>
<gene>
    <name evidence="4" type="ORF">SAMN02745157_1783</name>
</gene>
<dbReference type="Proteomes" id="UP000184485">
    <property type="component" value="Unassembled WGS sequence"/>
</dbReference>
<evidence type="ECO:0000259" key="3">
    <source>
        <dbReference type="PROSITE" id="PS51781"/>
    </source>
</evidence>
<dbReference type="AlphaFoldDB" id="A0A1M4ZD22"/>
<organism evidence="4 5">
    <name type="scientific">Kaistia soli DSM 19436</name>
    <dbReference type="NCBI Taxonomy" id="1122133"/>
    <lineage>
        <taxon>Bacteria</taxon>
        <taxon>Pseudomonadati</taxon>
        <taxon>Pseudomonadota</taxon>
        <taxon>Alphaproteobacteria</taxon>
        <taxon>Hyphomicrobiales</taxon>
        <taxon>Kaistiaceae</taxon>
        <taxon>Kaistia</taxon>
    </lineage>
</organism>
<dbReference type="Pfam" id="PF08239">
    <property type="entry name" value="SH3_3"/>
    <property type="match status" value="1"/>
</dbReference>
<keyword evidence="2" id="KW-0732">Signal</keyword>
<dbReference type="PROSITE" id="PS51781">
    <property type="entry name" value="SH3B"/>
    <property type="match status" value="1"/>
</dbReference>
<sequence length="276" mass="29075">MTMRIPSESTRWRHRLVAVAALGFSLIAGSALADDAFTTGSVNMRTGPGTGYAKIGTLPRGTGVDVLGCTSGWCQVSAGGAPGWVSDNYLAGFVGPPPVYRGPPPPPVYVTPPPVYVEPPPYYGPGYYGPGYRPPPPYYDRPGYRPPPPYYGDRPPGYRPPPGGWNNNDRPPPGYRPPPGQGGGGQGGGWQGGNRPPPQGEGRPPQAYQPPQQGGQRPPPQQQPQQGGQRPPQQPQGGQAQQPPQQQGQPGKPQFFVPGTGAAPPCQPGTMFCSNQ</sequence>
<protein>
    <submittedName>
        <fullName evidence="4">Uncharacterized conserved protein YraI</fullName>
    </submittedName>
</protein>
<dbReference type="InterPro" id="IPR003646">
    <property type="entry name" value="SH3-like_bac-type"/>
</dbReference>
<feature type="domain" description="SH3b" evidence="3">
    <location>
        <begin position="33"/>
        <end position="94"/>
    </location>
</feature>
<dbReference type="PANTHER" id="PTHR34408:SF1">
    <property type="entry name" value="GLYCOSYL HYDROLASE FAMILY 19 DOMAIN-CONTAINING PROTEIN HI_1415"/>
    <property type="match status" value="1"/>
</dbReference>
<feature type="chain" id="PRO_5012138121" evidence="2">
    <location>
        <begin position="34"/>
        <end position="276"/>
    </location>
</feature>
<dbReference type="PANTHER" id="PTHR34408">
    <property type="entry name" value="FAMILY PROTEIN, PUTATIVE-RELATED"/>
    <property type="match status" value="1"/>
</dbReference>
<name>A0A1M4ZD22_9HYPH</name>
<feature type="compositionally biased region" description="Low complexity" evidence="1">
    <location>
        <begin position="223"/>
        <end position="254"/>
    </location>
</feature>
<dbReference type="SMART" id="SM00287">
    <property type="entry name" value="SH3b"/>
    <property type="match status" value="1"/>
</dbReference>
<feature type="compositionally biased region" description="Low complexity" evidence="1">
    <location>
        <begin position="200"/>
        <end position="216"/>
    </location>
</feature>
<accession>A0A1M4ZD22</accession>
<feature type="compositionally biased region" description="Gly residues" evidence="1">
    <location>
        <begin position="181"/>
        <end position="192"/>
    </location>
</feature>
<evidence type="ECO:0000313" key="5">
    <source>
        <dbReference type="Proteomes" id="UP000184485"/>
    </source>
</evidence>
<dbReference type="EMBL" id="FQUP01000001">
    <property type="protein sequence ID" value="SHF15949.1"/>
    <property type="molecule type" value="Genomic_DNA"/>
</dbReference>